<dbReference type="AlphaFoldDB" id="A0A167ITB2"/>
<keyword evidence="5" id="KW-0997">Cell inner membrane</keyword>
<evidence type="ECO:0000256" key="6">
    <source>
        <dbReference type="ARBA" id="ARBA00022553"/>
    </source>
</evidence>
<evidence type="ECO:0000256" key="14">
    <source>
        <dbReference type="PROSITE-ProRule" id="PRU00169"/>
    </source>
</evidence>
<evidence type="ECO:0000256" key="4">
    <source>
        <dbReference type="ARBA" id="ARBA00022475"/>
    </source>
</evidence>
<feature type="transmembrane region" description="Helical" evidence="15">
    <location>
        <begin position="12"/>
        <end position="32"/>
    </location>
</feature>
<dbReference type="Gene3D" id="3.40.50.2300">
    <property type="match status" value="1"/>
</dbReference>
<evidence type="ECO:0000256" key="1">
    <source>
        <dbReference type="ARBA" id="ARBA00000085"/>
    </source>
</evidence>
<evidence type="ECO:0000256" key="2">
    <source>
        <dbReference type="ARBA" id="ARBA00004429"/>
    </source>
</evidence>
<dbReference type="EMBL" id="LRXL01000026">
    <property type="protein sequence ID" value="OAB79995.1"/>
    <property type="molecule type" value="Genomic_DNA"/>
</dbReference>
<comment type="catalytic activity">
    <reaction evidence="1">
        <text>ATP + protein L-histidine = ADP + protein N-phospho-L-histidine.</text>
        <dbReference type="EC" id="2.7.13.3"/>
    </reaction>
</comment>
<dbReference type="SUPFAM" id="SSF47226">
    <property type="entry name" value="Histidine-containing phosphotransfer domain, HPT domain"/>
    <property type="match status" value="1"/>
</dbReference>
<keyword evidence="10" id="KW-0547">Nucleotide-binding</keyword>
<keyword evidence="12 15" id="KW-0472">Membrane</keyword>
<dbReference type="InterPro" id="IPR003661">
    <property type="entry name" value="HisK_dim/P_dom"/>
</dbReference>
<dbReference type="InterPro" id="IPR008207">
    <property type="entry name" value="Sig_transdc_His_kin_Hpt_dom"/>
</dbReference>
<evidence type="ECO:0000313" key="20">
    <source>
        <dbReference type="Proteomes" id="UP000077013"/>
    </source>
</evidence>
<dbReference type="InterPro" id="IPR003594">
    <property type="entry name" value="HATPase_dom"/>
</dbReference>
<dbReference type="PROSITE" id="PS50109">
    <property type="entry name" value="HIS_KIN"/>
    <property type="match status" value="1"/>
</dbReference>
<dbReference type="PANTHER" id="PTHR43047">
    <property type="entry name" value="TWO-COMPONENT HISTIDINE PROTEIN KINASE"/>
    <property type="match status" value="1"/>
</dbReference>
<comment type="caution">
    <text evidence="19">The sequence shown here is derived from an EMBL/GenBank/DDBJ whole genome shotgun (WGS) entry which is preliminary data.</text>
</comment>
<proteinExistence type="predicted"/>
<evidence type="ECO:0000259" key="18">
    <source>
        <dbReference type="PROSITE" id="PS50894"/>
    </source>
</evidence>
<feature type="domain" description="Response regulatory" evidence="17">
    <location>
        <begin position="572"/>
        <end position="688"/>
    </location>
</feature>
<dbReference type="SMART" id="SM00448">
    <property type="entry name" value="REC"/>
    <property type="match status" value="1"/>
</dbReference>
<dbReference type="Gene3D" id="1.10.287.130">
    <property type="match status" value="1"/>
</dbReference>
<dbReference type="Pfam" id="PF00512">
    <property type="entry name" value="HisKA"/>
    <property type="match status" value="1"/>
</dbReference>
<gene>
    <name evidence="19" type="ORF">ULVI_04455</name>
</gene>
<dbReference type="CDD" id="cd00082">
    <property type="entry name" value="HisKA"/>
    <property type="match status" value="1"/>
</dbReference>
<keyword evidence="4" id="KW-1003">Cell membrane</keyword>
<keyword evidence="8 15" id="KW-0812">Transmembrane</keyword>
<dbReference type="InterPro" id="IPR004358">
    <property type="entry name" value="Sig_transdc_His_kin-like_C"/>
</dbReference>
<dbReference type="InterPro" id="IPR036890">
    <property type="entry name" value="HATPase_C_sf"/>
</dbReference>
<dbReference type="InterPro" id="IPR011006">
    <property type="entry name" value="CheY-like_superfamily"/>
</dbReference>
<evidence type="ECO:0000256" key="8">
    <source>
        <dbReference type="ARBA" id="ARBA00022692"/>
    </source>
</evidence>
<dbReference type="GO" id="GO:0005886">
    <property type="term" value="C:plasma membrane"/>
    <property type="evidence" value="ECO:0007669"/>
    <property type="project" value="UniProtKB-SubCell"/>
</dbReference>
<dbReference type="FunFam" id="3.30.565.10:FF:000010">
    <property type="entry name" value="Sensor histidine kinase RcsC"/>
    <property type="match status" value="1"/>
</dbReference>
<keyword evidence="6 14" id="KW-0597">Phosphoprotein</keyword>
<dbReference type="CDD" id="cd16922">
    <property type="entry name" value="HATPase_EvgS-ArcB-TorS-like"/>
    <property type="match status" value="1"/>
</dbReference>
<dbReference type="SUPFAM" id="SSF52172">
    <property type="entry name" value="CheY-like"/>
    <property type="match status" value="1"/>
</dbReference>
<evidence type="ECO:0000256" key="12">
    <source>
        <dbReference type="ARBA" id="ARBA00023136"/>
    </source>
</evidence>
<keyword evidence="11 15" id="KW-1133">Transmembrane helix</keyword>
<feature type="modified residue" description="4-aspartylphosphate" evidence="14">
    <location>
        <position position="620"/>
    </location>
</feature>
<evidence type="ECO:0000313" key="19">
    <source>
        <dbReference type="EMBL" id="OAB79995.1"/>
    </source>
</evidence>
<evidence type="ECO:0000256" key="13">
    <source>
        <dbReference type="PROSITE-ProRule" id="PRU00110"/>
    </source>
</evidence>
<feature type="modified residue" description="Phosphohistidine" evidence="13">
    <location>
        <position position="761"/>
    </location>
</feature>
<evidence type="ECO:0000256" key="15">
    <source>
        <dbReference type="SAM" id="Phobius"/>
    </source>
</evidence>
<keyword evidence="9 19" id="KW-0418">Kinase</keyword>
<dbReference type="Pfam" id="PF02518">
    <property type="entry name" value="HATPase_c"/>
    <property type="match status" value="1"/>
</dbReference>
<feature type="domain" description="Histidine kinase" evidence="16">
    <location>
        <begin position="327"/>
        <end position="552"/>
    </location>
</feature>
<feature type="domain" description="HPt" evidence="18">
    <location>
        <begin position="722"/>
        <end position="813"/>
    </location>
</feature>
<evidence type="ECO:0000256" key="9">
    <source>
        <dbReference type="ARBA" id="ARBA00022777"/>
    </source>
</evidence>
<keyword evidence="20" id="KW-1185">Reference proteome</keyword>
<dbReference type="GO" id="GO:0000155">
    <property type="term" value="F:phosphorelay sensor kinase activity"/>
    <property type="evidence" value="ECO:0007669"/>
    <property type="project" value="InterPro"/>
</dbReference>
<dbReference type="InterPro" id="IPR036641">
    <property type="entry name" value="HPT_dom_sf"/>
</dbReference>
<dbReference type="PROSITE" id="PS50110">
    <property type="entry name" value="RESPONSE_REGULATORY"/>
    <property type="match status" value="1"/>
</dbReference>
<evidence type="ECO:0000256" key="3">
    <source>
        <dbReference type="ARBA" id="ARBA00012438"/>
    </source>
</evidence>
<dbReference type="PRINTS" id="PR00344">
    <property type="entry name" value="BCTRLSENSOR"/>
</dbReference>
<evidence type="ECO:0000259" key="17">
    <source>
        <dbReference type="PROSITE" id="PS50110"/>
    </source>
</evidence>
<evidence type="ECO:0000256" key="11">
    <source>
        <dbReference type="ARBA" id="ARBA00022989"/>
    </source>
</evidence>
<protein>
    <recommendedName>
        <fullName evidence="3">histidine kinase</fullName>
        <ecNumber evidence="3">2.7.13.3</ecNumber>
    </recommendedName>
</protein>
<evidence type="ECO:0000256" key="7">
    <source>
        <dbReference type="ARBA" id="ARBA00022679"/>
    </source>
</evidence>
<dbReference type="SMART" id="SM00388">
    <property type="entry name" value="HisKA"/>
    <property type="match status" value="1"/>
</dbReference>
<dbReference type="Pfam" id="PF00072">
    <property type="entry name" value="Response_reg"/>
    <property type="match status" value="1"/>
</dbReference>
<sequence length="818" mass="92624">MKSVQNKFPLKVLLSYLVLGALVVAVGFFLYAEFKGYLGITSEISEDKKYIETGTLVNLVYETDGLSKLALLTLKNEDYARYQSKSDSLYQKIGSIKELISNERQKAQLDSINSLFTEKNSNIEQLRMLKINNQYDSSLDDILREFKKLDTTMGKLVLENYVNNPAVLSKRERRYWQVYIDYLNSTITRDNPEVKKTLVDSMLVATRYIVREAKRQNSKARIALAEKENELIRNDLNISRQLRGIISTFDAEVNKNYIQDNALKEAAVKRTRDILKIAAGIGFIVLLLFTYIILTDFFKAERFRRNLKQEKKYSEDLLKSREQLISTVSHDLKTPLNTIVGYSGLIENTPLTEKQQYYIQQITSSSHYVNKLVDDLLDFSKLEAGKIPLEQIPFSLENLIRQVADSSGDIHSQKNVKLEVDIASSLQQRMFKGDPLRIQQILTNLIGNAFKFTEEGEISILVKELQKDEDSSKTNLIQIEVKDTGIGISKEKQELIFKEFTQAETDTATRFGGYGLGLAISKKLTELLSGSLKVKSILGEGSTFTVTLPLTPSEFIVTSPKAVTSENLISLKAVLIDDDASMTALLKELFEQLKIDTYTFHRFSDFKTAGITEFDFVLTDIQMPETSGFEILRALQNKEISSFTGQPVIAMTGSRDHTEQHFYDVGFSALLKKPFSKDALVAALHKVFPNRVGAVKPSEIQTSAAIANEHFDLTLLQSFLGKEDGLYEVLQVFQDQTVKDIQQLKKAIKTSDFETINAVSHRMLTMFRQICAVQVIPILEALEHTSTQTTTPEESIELFENLQVKIDELMKALKQPVS</sequence>
<dbReference type="SUPFAM" id="SSF55874">
    <property type="entry name" value="ATPase domain of HSP90 chaperone/DNA topoisomerase II/histidine kinase"/>
    <property type="match status" value="1"/>
</dbReference>
<dbReference type="InterPro" id="IPR005467">
    <property type="entry name" value="His_kinase_dom"/>
</dbReference>
<reference evidence="19 20" key="1">
    <citation type="submission" date="2016-02" db="EMBL/GenBank/DDBJ databases">
        <title>Ulvibacter sp. LPB0005, isolated from Thais luteostoma.</title>
        <authorList>
            <person name="Shin S.-K."/>
            <person name="Yi H."/>
        </authorList>
    </citation>
    <scope>NUCLEOTIDE SEQUENCE [LARGE SCALE GENOMIC DNA]</scope>
    <source>
        <strain evidence="19 20">LPB0005</strain>
    </source>
</reference>
<evidence type="ECO:0000259" key="16">
    <source>
        <dbReference type="PROSITE" id="PS50109"/>
    </source>
</evidence>
<comment type="subcellular location">
    <subcellularLocation>
        <location evidence="2">Cell inner membrane</location>
        <topology evidence="2">Multi-pass membrane protein</topology>
    </subcellularLocation>
</comment>
<dbReference type="Gene3D" id="3.30.565.10">
    <property type="entry name" value="Histidine kinase-like ATPase, C-terminal domain"/>
    <property type="match status" value="1"/>
</dbReference>
<evidence type="ECO:0000256" key="10">
    <source>
        <dbReference type="ARBA" id="ARBA00022840"/>
    </source>
</evidence>
<dbReference type="SUPFAM" id="SSF47384">
    <property type="entry name" value="Homodimeric domain of signal transducing histidine kinase"/>
    <property type="match status" value="1"/>
</dbReference>
<feature type="transmembrane region" description="Helical" evidence="15">
    <location>
        <begin position="274"/>
        <end position="294"/>
    </location>
</feature>
<dbReference type="InterPro" id="IPR036097">
    <property type="entry name" value="HisK_dim/P_sf"/>
</dbReference>
<dbReference type="OrthoDB" id="1046984at2"/>
<dbReference type="Proteomes" id="UP000077013">
    <property type="component" value="Unassembled WGS sequence"/>
</dbReference>
<dbReference type="PROSITE" id="PS50894">
    <property type="entry name" value="HPT"/>
    <property type="match status" value="1"/>
</dbReference>
<organism evidence="19 20">
    <name type="scientific">Cochleicola gelatinilyticus</name>
    <dbReference type="NCBI Taxonomy" id="1763537"/>
    <lineage>
        <taxon>Bacteria</taxon>
        <taxon>Pseudomonadati</taxon>
        <taxon>Bacteroidota</taxon>
        <taxon>Flavobacteriia</taxon>
        <taxon>Flavobacteriales</taxon>
        <taxon>Flavobacteriaceae</taxon>
        <taxon>Cochleicola</taxon>
    </lineage>
</organism>
<dbReference type="Gene3D" id="1.20.120.160">
    <property type="entry name" value="HPT domain"/>
    <property type="match status" value="1"/>
</dbReference>
<keyword evidence="7" id="KW-0808">Transferase</keyword>
<dbReference type="STRING" id="1763537.ULVI_04455"/>
<evidence type="ECO:0000256" key="5">
    <source>
        <dbReference type="ARBA" id="ARBA00022519"/>
    </source>
</evidence>
<dbReference type="InterPro" id="IPR001789">
    <property type="entry name" value="Sig_transdc_resp-reg_receiver"/>
</dbReference>
<dbReference type="RefSeq" id="WP_068590154.1">
    <property type="nucleotide sequence ID" value="NZ_LRXL01000026.1"/>
</dbReference>
<name>A0A167ITB2_9FLAO</name>
<dbReference type="SMART" id="SM00387">
    <property type="entry name" value="HATPase_c"/>
    <property type="match status" value="1"/>
</dbReference>
<dbReference type="EC" id="2.7.13.3" evidence="3"/>
<keyword evidence="10" id="KW-0067">ATP-binding</keyword>
<accession>A0A167ITB2</accession>